<evidence type="ECO:0000259" key="3">
    <source>
        <dbReference type="Pfam" id="PF20432"/>
    </source>
</evidence>
<dbReference type="Proteomes" id="UP001251857">
    <property type="component" value="Unassembled WGS sequence"/>
</dbReference>
<evidence type="ECO:0000313" key="5">
    <source>
        <dbReference type="Proteomes" id="UP001251857"/>
    </source>
</evidence>
<dbReference type="Pfam" id="PF09722">
    <property type="entry name" value="Xre_MbcA_ParS_C"/>
    <property type="match status" value="1"/>
</dbReference>
<feature type="region of interest" description="Disordered" evidence="1">
    <location>
        <begin position="1"/>
        <end position="22"/>
    </location>
</feature>
<protein>
    <submittedName>
        <fullName evidence="4">Antitoxin Xre-like helix-turn-helix domain-containing protein</fullName>
    </submittedName>
</protein>
<reference evidence="4 5" key="1">
    <citation type="submission" date="2023-09" db="EMBL/GenBank/DDBJ databases">
        <authorList>
            <person name="Rey-Velasco X."/>
        </authorList>
    </citation>
    <scope>NUCLEOTIDE SEQUENCE [LARGE SCALE GENOMIC DNA]</scope>
    <source>
        <strain evidence="4 5">W335</strain>
    </source>
</reference>
<keyword evidence="5" id="KW-1185">Reference proteome</keyword>
<proteinExistence type="predicted"/>
<dbReference type="InterPro" id="IPR046847">
    <property type="entry name" value="Xre-like_HTH"/>
</dbReference>
<evidence type="ECO:0000259" key="2">
    <source>
        <dbReference type="Pfam" id="PF09722"/>
    </source>
</evidence>
<dbReference type="EMBL" id="JAVRIB010000014">
    <property type="protein sequence ID" value="MDT0635835.1"/>
    <property type="molecule type" value="Genomic_DNA"/>
</dbReference>
<accession>A0ABU3C2Q2</accession>
<name>A0ABU3C2Q2_9GAMM</name>
<comment type="caution">
    <text evidence="4">The sequence shown here is derived from an EMBL/GenBank/DDBJ whole genome shotgun (WGS) entry which is preliminary data.</text>
</comment>
<dbReference type="InterPro" id="IPR024467">
    <property type="entry name" value="Xre/MbcA/ParS-like_toxin-bd"/>
</dbReference>
<feature type="domain" description="Antitoxin Xre-like helix-turn-helix" evidence="3">
    <location>
        <begin position="25"/>
        <end position="84"/>
    </location>
</feature>
<organism evidence="4 5">
    <name type="scientific">Spectribacter hydrogenoxidans</name>
    <dbReference type="NCBI Taxonomy" id="3075608"/>
    <lineage>
        <taxon>Bacteria</taxon>
        <taxon>Pseudomonadati</taxon>
        <taxon>Pseudomonadota</taxon>
        <taxon>Gammaproteobacteria</taxon>
        <taxon>Salinisphaerales</taxon>
        <taxon>Salinisphaeraceae</taxon>
        <taxon>Spectribacter</taxon>
    </lineage>
</organism>
<evidence type="ECO:0000313" key="4">
    <source>
        <dbReference type="EMBL" id="MDT0635835.1"/>
    </source>
</evidence>
<sequence>MTHKKGGMEALSTTNEAPDSISRKERASLARMCVRLLDLWGLDRRQQAVMLGLSPRTRSTLRNYANGTPLPEQRDILDRAGHLMGIIKSLEILFPENPELIEAWASTPDQALEGLTPYQVVAREGLAGLRDLRAYLDYLRGQ</sequence>
<evidence type="ECO:0000256" key="1">
    <source>
        <dbReference type="SAM" id="MobiDB-lite"/>
    </source>
</evidence>
<feature type="domain" description="Antitoxin Xre/MbcA/ParS-like toxin-binding" evidence="2">
    <location>
        <begin position="89"/>
        <end position="141"/>
    </location>
</feature>
<dbReference type="RefSeq" id="WP_311653735.1">
    <property type="nucleotide sequence ID" value="NZ_JAVRIB010000014.1"/>
</dbReference>
<gene>
    <name evidence="4" type="ORF">RM532_12845</name>
</gene>
<dbReference type="Pfam" id="PF20432">
    <property type="entry name" value="Xre-like-HTH"/>
    <property type="match status" value="1"/>
</dbReference>